<feature type="region of interest" description="Disordered" evidence="1">
    <location>
        <begin position="89"/>
        <end position="117"/>
    </location>
</feature>
<dbReference type="Proteomes" id="UP000017861">
    <property type="component" value="Unassembled WGS sequence"/>
</dbReference>
<feature type="compositionally biased region" description="Basic residues" evidence="1">
    <location>
        <begin position="12"/>
        <end position="22"/>
    </location>
</feature>
<sequence>MESNRGDERCGRHTQRAHHMKRGQQPGMHRTPHTTHNTHSNPRQQAHTHTALPQQQHTDGRGRSKQERHTRLHRMHIPRERSVVSAPLTEGTHTHKKVQRTQQHKSKVTIKRRSPHTTRIVGPRELQPIFITSSLLSCFGCMLLQQRVSSARAVRTKAASIPSCGLGQSHTVAFQIPNDEGIPAVDEAESPVVRRGSAARGVRDEAVAEEPGPSRVPALVLPACLACWHDWQLRWRPAREAPVKKTVVPLWHPHGRPSQTIITPG</sequence>
<organism evidence="2 3">
    <name type="scientific">Trypanosoma cruzi Dm28c</name>
    <dbReference type="NCBI Taxonomy" id="1416333"/>
    <lineage>
        <taxon>Eukaryota</taxon>
        <taxon>Discoba</taxon>
        <taxon>Euglenozoa</taxon>
        <taxon>Kinetoplastea</taxon>
        <taxon>Metakinetoplastina</taxon>
        <taxon>Trypanosomatida</taxon>
        <taxon>Trypanosomatidae</taxon>
        <taxon>Trypanosoma</taxon>
        <taxon>Schizotrypanum</taxon>
    </lineage>
</organism>
<dbReference type="AlphaFoldDB" id="V5AIM4"/>
<proteinExistence type="predicted"/>
<dbReference type="OrthoDB" id="10518122at2759"/>
<feature type="compositionally biased region" description="Polar residues" evidence="1">
    <location>
        <begin position="44"/>
        <end position="57"/>
    </location>
</feature>
<feature type="compositionally biased region" description="Basic and acidic residues" evidence="1">
    <location>
        <begin position="1"/>
        <end position="11"/>
    </location>
</feature>
<protein>
    <submittedName>
        <fullName evidence="2">Uncharacterized protein</fullName>
    </submittedName>
</protein>
<feature type="compositionally biased region" description="Low complexity" evidence="1">
    <location>
        <begin position="34"/>
        <end position="43"/>
    </location>
</feature>
<evidence type="ECO:0000313" key="2">
    <source>
        <dbReference type="EMBL" id="ESS60485.1"/>
    </source>
</evidence>
<feature type="region of interest" description="Disordered" evidence="1">
    <location>
        <begin position="1"/>
        <end position="72"/>
    </location>
</feature>
<gene>
    <name evidence="2" type="ORF">TCDM_11986</name>
</gene>
<evidence type="ECO:0000256" key="1">
    <source>
        <dbReference type="SAM" id="MobiDB-lite"/>
    </source>
</evidence>
<feature type="compositionally biased region" description="Basic residues" evidence="1">
    <location>
        <begin position="94"/>
        <end position="116"/>
    </location>
</feature>
<evidence type="ECO:0000313" key="3">
    <source>
        <dbReference type="Proteomes" id="UP000017861"/>
    </source>
</evidence>
<name>V5AIM4_TRYCR</name>
<feature type="compositionally biased region" description="Basic and acidic residues" evidence="1">
    <location>
        <begin position="58"/>
        <end position="69"/>
    </location>
</feature>
<reference evidence="2 3" key="1">
    <citation type="journal article" date="2014" name="Genome Announc.">
        <title>Trypanosoma cruzi Clone Dm28c Draft Genome Sequence.</title>
        <authorList>
            <person name="Grisard E.C."/>
            <person name="Teixeira S.M."/>
            <person name="de Almeida L.G."/>
            <person name="Stoco P.H."/>
            <person name="Gerber A.L."/>
            <person name="Talavera-Lopez C."/>
            <person name="Lima O.C."/>
            <person name="Andersson B."/>
            <person name="de Vasconcelos A.T."/>
        </authorList>
    </citation>
    <scope>NUCLEOTIDE SEQUENCE [LARGE SCALE GENOMIC DNA]</scope>
    <source>
        <strain evidence="2 3">Dm28c</strain>
    </source>
</reference>
<dbReference type="EMBL" id="AYLP01000461">
    <property type="protein sequence ID" value="ESS60485.1"/>
    <property type="molecule type" value="Genomic_DNA"/>
</dbReference>
<accession>V5AIM4</accession>
<comment type="caution">
    <text evidence="2">The sequence shown here is derived from an EMBL/GenBank/DDBJ whole genome shotgun (WGS) entry which is preliminary data.</text>
</comment>
<dbReference type="VEuPathDB" id="TriTrypDB:TCDM_11986"/>